<evidence type="ECO:0000256" key="1">
    <source>
        <dbReference type="SAM" id="Phobius"/>
    </source>
</evidence>
<dbReference type="NCBIfam" id="NF040576">
    <property type="entry name" value="T2SS_GspM_XpsM"/>
    <property type="match status" value="1"/>
</dbReference>
<protein>
    <recommendedName>
        <fullName evidence="4">General secretion pathway protein GspM</fullName>
    </recommendedName>
</protein>
<keyword evidence="1" id="KW-1133">Transmembrane helix</keyword>
<dbReference type="Proteomes" id="UP000307749">
    <property type="component" value="Unassembled WGS sequence"/>
</dbReference>
<evidence type="ECO:0008006" key="4">
    <source>
        <dbReference type="Google" id="ProtNLM"/>
    </source>
</evidence>
<organism evidence="2 3">
    <name type="scientific">Metallibacterium scheffleri</name>
    <dbReference type="NCBI Taxonomy" id="993689"/>
    <lineage>
        <taxon>Bacteria</taxon>
        <taxon>Pseudomonadati</taxon>
        <taxon>Pseudomonadota</taxon>
        <taxon>Gammaproteobacteria</taxon>
        <taxon>Lysobacterales</taxon>
        <taxon>Rhodanobacteraceae</taxon>
        <taxon>Metallibacterium</taxon>
    </lineage>
</organism>
<accession>A0A4S3KNC7</accession>
<name>A0A4S3KNC7_9GAMM</name>
<dbReference type="EMBL" id="MWQO01000031">
    <property type="protein sequence ID" value="THD10300.1"/>
    <property type="molecule type" value="Genomic_DNA"/>
</dbReference>
<dbReference type="AlphaFoldDB" id="A0A4S3KNC7"/>
<gene>
    <name evidence="2" type="ORF">B1806_09180</name>
</gene>
<reference evidence="2 3" key="1">
    <citation type="submission" date="2017-02" db="EMBL/GenBank/DDBJ databases">
        <title>Whole genome sequencing of Metallibacterium scheffleri DSM 24874 (T).</title>
        <authorList>
            <person name="Kumar S."/>
            <person name="Patil P."/>
            <person name="Patil P.B."/>
        </authorList>
    </citation>
    <scope>NUCLEOTIDE SEQUENCE [LARGE SCALE GENOMIC DNA]</scope>
    <source>
        <strain evidence="2 3">DSM 24874</strain>
    </source>
</reference>
<dbReference type="STRING" id="993689.GCA_002077135_00120"/>
<keyword evidence="1" id="KW-0812">Transmembrane</keyword>
<proteinExistence type="predicted"/>
<sequence length="211" mass="23018">MRRCARWPSQGMRKLRPTEAHVLAWLALFGVVLLLMLGIIDPLFIAPLRYDHREQARISREERRAIEAVAHGQALAHMRQAANTDLVMQGVELPAHASNAAAAELLQTVQSILLVSTRQGSGCVSLSESPLHAQDPESSPYRTARLSVVMSCGTDALAKVLAHIEGSHPLLIITTLDAYQAPVVDTTPATIPRPLEAHLIVEGFWQPSAHP</sequence>
<dbReference type="InterPro" id="IPR034756">
    <property type="entry name" value="T2SSM_b"/>
</dbReference>
<dbReference type="Pfam" id="PF10741">
    <property type="entry name" value="T2SSM_b"/>
    <property type="match status" value="1"/>
</dbReference>
<feature type="transmembrane region" description="Helical" evidence="1">
    <location>
        <begin position="20"/>
        <end position="40"/>
    </location>
</feature>
<evidence type="ECO:0000313" key="3">
    <source>
        <dbReference type="Proteomes" id="UP000307749"/>
    </source>
</evidence>
<keyword evidence="1" id="KW-0472">Membrane</keyword>
<comment type="caution">
    <text evidence="2">The sequence shown here is derived from an EMBL/GenBank/DDBJ whole genome shotgun (WGS) entry which is preliminary data.</text>
</comment>
<evidence type="ECO:0000313" key="2">
    <source>
        <dbReference type="EMBL" id="THD10300.1"/>
    </source>
</evidence>
<keyword evidence="3" id="KW-1185">Reference proteome</keyword>